<dbReference type="PANTHER" id="PTHR45784:SF5">
    <property type="entry name" value="C-TYPE LECTIN DOMAIN FAMILY 20 MEMBER A-RELATED"/>
    <property type="match status" value="1"/>
</dbReference>
<dbReference type="InterPro" id="IPR001304">
    <property type="entry name" value="C-type_lectin-like"/>
</dbReference>
<dbReference type="Gene3D" id="3.10.100.10">
    <property type="entry name" value="Mannose-Binding Protein A, subunit A"/>
    <property type="match status" value="1"/>
</dbReference>
<dbReference type="InParanoid" id="A0A3Q3EI67"/>
<reference evidence="3" key="2">
    <citation type="submission" date="2025-09" db="UniProtKB">
        <authorList>
            <consortium name="Ensembl"/>
        </authorList>
    </citation>
    <scope>IDENTIFICATION</scope>
</reference>
<dbReference type="InterPro" id="IPR016186">
    <property type="entry name" value="C-type_lectin-like/link_sf"/>
</dbReference>
<dbReference type="Pfam" id="PF00059">
    <property type="entry name" value="Lectin_C"/>
    <property type="match status" value="1"/>
</dbReference>
<dbReference type="PROSITE" id="PS50041">
    <property type="entry name" value="C_TYPE_LECTIN_2"/>
    <property type="match status" value="1"/>
</dbReference>
<dbReference type="PANTHER" id="PTHR45784">
    <property type="entry name" value="C-TYPE LECTIN DOMAIN FAMILY 20 MEMBER A-RELATED"/>
    <property type="match status" value="1"/>
</dbReference>
<feature type="signal peptide" evidence="1">
    <location>
        <begin position="1"/>
        <end position="26"/>
    </location>
</feature>
<evidence type="ECO:0000313" key="4">
    <source>
        <dbReference type="Proteomes" id="UP000261660"/>
    </source>
</evidence>
<dbReference type="Ensembl" id="ENSLBET00000007459.1">
    <property type="protein sequence ID" value="ENSLBEP00000007093.1"/>
    <property type="gene ID" value="ENSLBEG00000005488.1"/>
</dbReference>
<name>A0A3Q3EI67_9LABR</name>
<dbReference type="SMART" id="SM00034">
    <property type="entry name" value="CLECT"/>
    <property type="match status" value="1"/>
</dbReference>
<feature type="domain" description="C-type lectin" evidence="2">
    <location>
        <begin position="25"/>
        <end position="135"/>
    </location>
</feature>
<reference evidence="3" key="1">
    <citation type="submission" date="2025-08" db="UniProtKB">
        <authorList>
            <consortium name="Ensembl"/>
        </authorList>
    </citation>
    <scope>IDENTIFICATION</scope>
</reference>
<keyword evidence="4" id="KW-1185">Reference proteome</keyword>
<evidence type="ECO:0000259" key="2">
    <source>
        <dbReference type="PROSITE" id="PS50041"/>
    </source>
</evidence>
<keyword evidence="1" id="KW-0732">Signal</keyword>
<protein>
    <recommendedName>
        <fullName evidence="2">C-type lectin domain-containing protein</fullName>
    </recommendedName>
</protein>
<dbReference type="GeneTree" id="ENSGT00940000178341"/>
<accession>A0A3Q3EI67</accession>
<feature type="chain" id="PRO_5018772417" description="C-type lectin domain-containing protein" evidence="1">
    <location>
        <begin position="27"/>
        <end position="142"/>
    </location>
</feature>
<dbReference type="SUPFAM" id="SSF56436">
    <property type="entry name" value="C-type lectin-like"/>
    <property type="match status" value="1"/>
</dbReference>
<sequence>MLMTSSYISPFILNFILALFFQASEQHRRYVHVPTLMSWDDALKYCRANHMDLAIFRNQSEFKTQHYPCWLNRCWIGLHRDHEDPRVWTWADGAEVSFTSWFYNEPDDLTERCSFMWVNSWYDSDCQNTYESLLTLTSTCCG</sequence>
<evidence type="ECO:0000313" key="3">
    <source>
        <dbReference type="Ensembl" id="ENSLBEP00000007093.1"/>
    </source>
</evidence>
<dbReference type="InterPro" id="IPR016187">
    <property type="entry name" value="CTDL_fold"/>
</dbReference>
<dbReference type="STRING" id="56723.ENSLBEP00000007093"/>
<proteinExistence type="predicted"/>
<organism evidence="3 4">
    <name type="scientific">Labrus bergylta</name>
    <name type="common">ballan wrasse</name>
    <dbReference type="NCBI Taxonomy" id="56723"/>
    <lineage>
        <taxon>Eukaryota</taxon>
        <taxon>Metazoa</taxon>
        <taxon>Chordata</taxon>
        <taxon>Craniata</taxon>
        <taxon>Vertebrata</taxon>
        <taxon>Euteleostomi</taxon>
        <taxon>Actinopterygii</taxon>
        <taxon>Neopterygii</taxon>
        <taxon>Teleostei</taxon>
        <taxon>Neoteleostei</taxon>
        <taxon>Acanthomorphata</taxon>
        <taxon>Eupercaria</taxon>
        <taxon>Labriformes</taxon>
        <taxon>Labridae</taxon>
        <taxon>Labrus</taxon>
    </lineage>
</organism>
<dbReference type="AlphaFoldDB" id="A0A3Q3EI67"/>
<dbReference type="Proteomes" id="UP000261660">
    <property type="component" value="Unplaced"/>
</dbReference>
<evidence type="ECO:0000256" key="1">
    <source>
        <dbReference type="SAM" id="SignalP"/>
    </source>
</evidence>